<feature type="region of interest" description="Disordered" evidence="1">
    <location>
        <begin position="23"/>
        <end position="107"/>
    </location>
</feature>
<name>A0A427YAN9_9TREE</name>
<feature type="compositionally biased region" description="Polar residues" evidence="1">
    <location>
        <begin position="384"/>
        <end position="427"/>
    </location>
</feature>
<comment type="caution">
    <text evidence="2">The sequence shown here is derived from an EMBL/GenBank/DDBJ whole genome shotgun (WGS) entry which is preliminary data.</text>
</comment>
<sequence length="769" mass="81508">MAPGFFSNIPVLSAIPNPLNLFNLDDSTPNNNSSLDDRDSPEPGPSRPKPILSRDSSDPSADSDSEQGHSGRPRVTPRKVSAPTSVVIDPGLDSDTPRTGTSRRPRGFSVASRISAVPGDRAKRRIKVETFILVKPPPTSSKNPLNLQVQLVMPERKPRNRVASDAATRSGDISSVPSTPQRGSFENPEDAVGQPPEHEPLPPVTELKRSNSITSTHSSSSTTASASSSTAAGKRIVPLYNLAVHNVVQPSVVTDAGTDSKVAKFGKRQLDITGVGILEPAEIWFPYAGLMPGSPRPSVDVNNGHRNNGRPASMISNMSSLTPATSRVDESVRSSMENGKESSLTQEDGAKKFFGKIFRKRGSAEPLTSPRVNNDRRQNKMVPSKSSNFLTVDSAAGSTLTVPSAPSSPQMPAYSNETATPMTPTLSMQVGAPTFGLAPSVVARRTGEMVLYGSGAIIGLTSETAPPSEGEGEVLQLVRSGRPIGFTWTVRKWAKKNTDGWAAHLVAAAAAGLDLVAGQLPGDGSDEVVFEWVKLRMAPSASMIVKNHPAGDAIEARRRRRRPARPAGASGSGSPAPSPYGSRTSLPLRPRRKTVDAAGADGAAAAQPASRRGVSPVPRRVSASSDGAELADEASSVADSSCPPTCDVVVDDDDAYDSDPEDSETPWIFSVWVKRTNKRQLLATLTPTPHHPKVIGVLRIPQSLKSISLAEVPTSVANVNQNSVDMAARICQEVALTEENLKDVVNVTAMWLVAREEFGGLGQKRKGAK</sequence>
<dbReference type="AlphaFoldDB" id="A0A427YAN9"/>
<accession>A0A427YAN9</accession>
<reference evidence="2 3" key="1">
    <citation type="submission" date="2018-11" db="EMBL/GenBank/DDBJ databases">
        <title>Genome sequence of Apiotrichum porosum DSM 27194.</title>
        <authorList>
            <person name="Aliyu H."/>
            <person name="Gorte O."/>
            <person name="Ochsenreither K."/>
        </authorList>
    </citation>
    <scope>NUCLEOTIDE SEQUENCE [LARGE SCALE GENOMIC DNA]</scope>
    <source>
        <strain evidence="2 3">DSM 27194</strain>
    </source>
</reference>
<evidence type="ECO:0000256" key="1">
    <source>
        <dbReference type="SAM" id="MobiDB-lite"/>
    </source>
</evidence>
<proteinExistence type="predicted"/>
<feature type="compositionally biased region" description="Low complexity" evidence="1">
    <location>
        <begin position="565"/>
        <end position="583"/>
    </location>
</feature>
<feature type="region of interest" description="Disordered" evidence="1">
    <location>
        <begin position="152"/>
        <end position="231"/>
    </location>
</feature>
<gene>
    <name evidence="2" type="ORF">EHS24_000752</name>
</gene>
<feature type="region of interest" description="Disordered" evidence="1">
    <location>
        <begin position="548"/>
        <end position="645"/>
    </location>
</feature>
<dbReference type="GeneID" id="39585295"/>
<protein>
    <submittedName>
        <fullName evidence="2">Uncharacterized protein</fullName>
    </submittedName>
</protein>
<evidence type="ECO:0000313" key="2">
    <source>
        <dbReference type="EMBL" id="RSH88221.1"/>
    </source>
</evidence>
<feature type="region of interest" description="Disordered" evidence="1">
    <location>
        <begin position="308"/>
        <end position="327"/>
    </location>
</feature>
<dbReference type="Proteomes" id="UP000279236">
    <property type="component" value="Unassembled WGS sequence"/>
</dbReference>
<dbReference type="EMBL" id="RSCE01000001">
    <property type="protein sequence ID" value="RSH88221.1"/>
    <property type="molecule type" value="Genomic_DNA"/>
</dbReference>
<feature type="compositionally biased region" description="Low complexity" evidence="1">
    <location>
        <begin position="210"/>
        <end position="231"/>
    </location>
</feature>
<feature type="compositionally biased region" description="Polar residues" evidence="1">
    <location>
        <begin position="314"/>
        <end position="325"/>
    </location>
</feature>
<feature type="compositionally biased region" description="Polar residues" evidence="1">
    <location>
        <begin position="171"/>
        <end position="184"/>
    </location>
</feature>
<dbReference type="RefSeq" id="XP_028480429.1">
    <property type="nucleotide sequence ID" value="XM_028616572.1"/>
</dbReference>
<feature type="compositionally biased region" description="Polar residues" evidence="1">
    <location>
        <begin position="25"/>
        <end position="34"/>
    </location>
</feature>
<organism evidence="2 3">
    <name type="scientific">Apiotrichum porosum</name>
    <dbReference type="NCBI Taxonomy" id="105984"/>
    <lineage>
        <taxon>Eukaryota</taxon>
        <taxon>Fungi</taxon>
        <taxon>Dikarya</taxon>
        <taxon>Basidiomycota</taxon>
        <taxon>Agaricomycotina</taxon>
        <taxon>Tremellomycetes</taxon>
        <taxon>Trichosporonales</taxon>
        <taxon>Trichosporonaceae</taxon>
        <taxon>Apiotrichum</taxon>
    </lineage>
</organism>
<feature type="region of interest" description="Disordered" evidence="1">
    <location>
        <begin position="364"/>
        <end position="427"/>
    </location>
</feature>
<feature type="compositionally biased region" description="Low complexity" evidence="1">
    <location>
        <begin position="596"/>
        <end position="625"/>
    </location>
</feature>
<dbReference type="OrthoDB" id="2590746at2759"/>
<evidence type="ECO:0000313" key="3">
    <source>
        <dbReference type="Proteomes" id="UP000279236"/>
    </source>
</evidence>
<keyword evidence="3" id="KW-1185">Reference proteome</keyword>